<name>A0A074ZQL2_OPIVI</name>
<dbReference type="Proteomes" id="UP000054324">
    <property type="component" value="Unassembled WGS sequence"/>
</dbReference>
<feature type="region of interest" description="Disordered" evidence="1">
    <location>
        <begin position="1"/>
        <end position="24"/>
    </location>
</feature>
<accession>A0A074ZQL2</accession>
<gene>
    <name evidence="2" type="ORF">T265_03773</name>
</gene>
<organism evidence="2 3">
    <name type="scientific">Opisthorchis viverrini</name>
    <name type="common">Southeast Asian liver fluke</name>
    <dbReference type="NCBI Taxonomy" id="6198"/>
    <lineage>
        <taxon>Eukaryota</taxon>
        <taxon>Metazoa</taxon>
        <taxon>Spiralia</taxon>
        <taxon>Lophotrochozoa</taxon>
        <taxon>Platyhelminthes</taxon>
        <taxon>Trematoda</taxon>
        <taxon>Digenea</taxon>
        <taxon>Opisthorchiida</taxon>
        <taxon>Opisthorchiata</taxon>
        <taxon>Opisthorchiidae</taxon>
        <taxon>Opisthorchis</taxon>
    </lineage>
</organism>
<dbReference type="RefSeq" id="XP_009166590.1">
    <property type="nucleotide sequence ID" value="XM_009168326.1"/>
</dbReference>
<sequence length="139" mass="15255">MKEPRRNRLDVRPDSISVKPDPKSAIALSNHSGTTMASSYRIYKWIATRTGNGAAGEKVAAQIGEEVPTSTVGTDDHVRLRVNRHRQPKASDNRSTTDLFCYFEASCPGSHSLGIGVCRIGVEHWCYAADEAEICASYE</sequence>
<dbReference type="CTD" id="20317960"/>
<evidence type="ECO:0000256" key="1">
    <source>
        <dbReference type="SAM" id="MobiDB-lite"/>
    </source>
</evidence>
<dbReference type="GeneID" id="20317960"/>
<proteinExistence type="predicted"/>
<dbReference type="KEGG" id="ovi:T265_03773"/>
<keyword evidence="3" id="KW-1185">Reference proteome</keyword>
<evidence type="ECO:0000313" key="2">
    <source>
        <dbReference type="EMBL" id="KER29668.1"/>
    </source>
</evidence>
<dbReference type="AlphaFoldDB" id="A0A074ZQL2"/>
<dbReference type="EMBL" id="KL596674">
    <property type="protein sequence ID" value="KER29668.1"/>
    <property type="molecule type" value="Genomic_DNA"/>
</dbReference>
<feature type="compositionally biased region" description="Basic and acidic residues" evidence="1">
    <location>
        <begin position="1"/>
        <end position="13"/>
    </location>
</feature>
<protein>
    <submittedName>
        <fullName evidence="2">Uncharacterized protein</fullName>
    </submittedName>
</protein>
<evidence type="ECO:0000313" key="3">
    <source>
        <dbReference type="Proteomes" id="UP000054324"/>
    </source>
</evidence>
<reference evidence="2 3" key="1">
    <citation type="submission" date="2013-11" db="EMBL/GenBank/DDBJ databases">
        <title>Opisthorchis viverrini - life in the bile duct.</title>
        <authorList>
            <person name="Young N.D."/>
            <person name="Nagarajan N."/>
            <person name="Lin S.J."/>
            <person name="Korhonen P.K."/>
            <person name="Jex A.R."/>
            <person name="Hall R.S."/>
            <person name="Safavi-Hemami H."/>
            <person name="Kaewkong W."/>
            <person name="Bertrand D."/>
            <person name="Gao S."/>
            <person name="Seet Q."/>
            <person name="Wongkham S."/>
            <person name="Teh B.T."/>
            <person name="Wongkham C."/>
            <person name="Intapan P.M."/>
            <person name="Maleewong W."/>
            <person name="Yang X."/>
            <person name="Hu M."/>
            <person name="Wang Z."/>
            <person name="Hofmann A."/>
            <person name="Sternberg P.W."/>
            <person name="Tan P."/>
            <person name="Wang J."/>
            <person name="Gasser R.B."/>
        </authorList>
    </citation>
    <scope>NUCLEOTIDE SEQUENCE [LARGE SCALE GENOMIC DNA]</scope>
</reference>